<evidence type="ECO:0000313" key="6">
    <source>
        <dbReference type="EMBL" id="MDF2096556.1"/>
    </source>
</evidence>
<dbReference type="InterPro" id="IPR041382">
    <property type="entry name" value="SH3_16"/>
</dbReference>
<dbReference type="EMBL" id="JARHUD010000006">
    <property type="protein sequence ID" value="MDF2096556.1"/>
    <property type="molecule type" value="Genomic_DNA"/>
</dbReference>
<dbReference type="Pfam" id="PF00877">
    <property type="entry name" value="NLPC_P60"/>
    <property type="match status" value="1"/>
</dbReference>
<evidence type="ECO:0000256" key="4">
    <source>
        <dbReference type="ARBA" id="ARBA00022807"/>
    </source>
</evidence>
<keyword evidence="2" id="KW-0645">Protease</keyword>
<organism evidence="6 7">
    <name type="scientific">Aquibaculum arenosum</name>
    <dbReference type="NCBI Taxonomy" id="3032591"/>
    <lineage>
        <taxon>Bacteria</taxon>
        <taxon>Pseudomonadati</taxon>
        <taxon>Pseudomonadota</taxon>
        <taxon>Alphaproteobacteria</taxon>
        <taxon>Rhodospirillales</taxon>
        <taxon>Rhodovibrionaceae</taxon>
        <taxon>Aquibaculum</taxon>
    </lineage>
</organism>
<dbReference type="SUPFAM" id="SSF54001">
    <property type="entry name" value="Cysteine proteinases"/>
    <property type="match status" value="1"/>
</dbReference>
<reference evidence="6 7" key="1">
    <citation type="submission" date="2023-03" db="EMBL/GenBank/DDBJ databases">
        <title>Fodinicurvata sp. CAU 1616 isolated from sea sendiment.</title>
        <authorList>
            <person name="Kim W."/>
        </authorList>
    </citation>
    <scope>NUCLEOTIDE SEQUENCE [LARGE SCALE GENOMIC DNA]</scope>
    <source>
        <strain evidence="6 7">CAU 1616</strain>
    </source>
</reference>
<dbReference type="RefSeq" id="WP_275823100.1">
    <property type="nucleotide sequence ID" value="NZ_JARHUD010000006.1"/>
</dbReference>
<dbReference type="Pfam" id="PF18348">
    <property type="entry name" value="SH3_16"/>
    <property type="match status" value="1"/>
</dbReference>
<dbReference type="PANTHER" id="PTHR47359">
    <property type="entry name" value="PEPTIDOGLYCAN DL-ENDOPEPTIDASE CWLO"/>
    <property type="match status" value="1"/>
</dbReference>
<dbReference type="InterPro" id="IPR000064">
    <property type="entry name" value="NLP_P60_dom"/>
</dbReference>
<dbReference type="PROSITE" id="PS51935">
    <property type="entry name" value="NLPC_P60"/>
    <property type="match status" value="1"/>
</dbReference>
<name>A0ABT5YNL0_9PROT</name>
<dbReference type="Gene3D" id="2.30.30.40">
    <property type="entry name" value="SH3 Domains"/>
    <property type="match status" value="1"/>
</dbReference>
<proteinExistence type="inferred from homology"/>
<dbReference type="Proteomes" id="UP001215503">
    <property type="component" value="Unassembled WGS sequence"/>
</dbReference>
<protein>
    <submittedName>
        <fullName evidence="6">NlpC/P60 family protein</fullName>
    </submittedName>
</protein>
<evidence type="ECO:0000259" key="5">
    <source>
        <dbReference type="PROSITE" id="PS51935"/>
    </source>
</evidence>
<accession>A0ABT5YNL0</accession>
<keyword evidence="3" id="KW-0378">Hydrolase</keyword>
<dbReference type="Gene3D" id="3.90.1720.10">
    <property type="entry name" value="endopeptidase domain like (from Nostoc punctiforme)"/>
    <property type="match status" value="1"/>
</dbReference>
<gene>
    <name evidence="6" type="ORF">P2G67_11260</name>
</gene>
<feature type="domain" description="NlpC/P60" evidence="5">
    <location>
        <begin position="159"/>
        <end position="282"/>
    </location>
</feature>
<keyword evidence="7" id="KW-1185">Reference proteome</keyword>
<evidence type="ECO:0000256" key="2">
    <source>
        <dbReference type="ARBA" id="ARBA00022670"/>
    </source>
</evidence>
<comment type="caution">
    <text evidence="6">The sequence shown here is derived from an EMBL/GenBank/DDBJ whole genome shotgun (WGS) entry which is preliminary data.</text>
</comment>
<evidence type="ECO:0000313" key="7">
    <source>
        <dbReference type="Proteomes" id="UP001215503"/>
    </source>
</evidence>
<comment type="similarity">
    <text evidence="1">Belongs to the peptidase C40 family.</text>
</comment>
<dbReference type="InterPro" id="IPR051794">
    <property type="entry name" value="PG_Endopeptidase_C40"/>
</dbReference>
<keyword evidence="4" id="KW-0788">Thiol protease</keyword>
<evidence type="ECO:0000256" key="1">
    <source>
        <dbReference type="ARBA" id="ARBA00007074"/>
    </source>
</evidence>
<dbReference type="PANTHER" id="PTHR47359:SF3">
    <property type="entry name" value="NLP_P60 DOMAIN-CONTAINING PROTEIN-RELATED"/>
    <property type="match status" value="1"/>
</dbReference>
<evidence type="ECO:0000256" key="3">
    <source>
        <dbReference type="ARBA" id="ARBA00022801"/>
    </source>
</evidence>
<dbReference type="InterPro" id="IPR038765">
    <property type="entry name" value="Papain-like_cys_pep_sf"/>
</dbReference>
<sequence length="284" mass="30888">MTDAPLDPRLHAYRADLADARLRGRVEAQRFTEGSPATLCVGCADLKPMPSAQAGNDSQLLFGERLRVFDRTDGWAWVQNESDGYVGWVRESTLGPLRAAPDHRVAALRTPLLPEPDVKAPPLDLLSFASVLRVTRYSGSYAEIEGGGWIFAAHLAPSDKADSDYIATARRFLGLPYLWGGRSSLGLDCSALVQLALGAAGLVLPRDSDQQETCEASGRQLPPDAQRQRGDLLYWPGHVALALDAERVLHATGGPMLVVEEPFAAIDARVQVERGRGLRCIRRP</sequence>